<organism evidence="2 3">
    <name type="scientific">Patulibacter brassicae</name>
    <dbReference type="NCBI Taxonomy" id="1705717"/>
    <lineage>
        <taxon>Bacteria</taxon>
        <taxon>Bacillati</taxon>
        <taxon>Actinomycetota</taxon>
        <taxon>Thermoleophilia</taxon>
        <taxon>Solirubrobacterales</taxon>
        <taxon>Patulibacteraceae</taxon>
        <taxon>Patulibacter</taxon>
    </lineage>
</organism>
<comment type="caution">
    <text evidence="2">The sequence shown here is derived from an EMBL/GenBank/DDBJ whole genome shotgun (WGS) entry which is preliminary data.</text>
</comment>
<sequence length="192" mass="19360">MRAETIAAAIGLFAVTNIDDLVILALLFGRAAGDRRAERAILAGQLAGFGAIVVLALVATAGATLLPDDAIPYLGLLPLALGVRAAWALRGGEDEEGAPPALGVGAVAALTLANGGDNVGVYVPVFARADAGAVATTIAAFLVLVVAWCWAGRRLARHPPVARLLARWGHVLLPVVLVALGVAILVEGDAGA</sequence>
<keyword evidence="1" id="KW-0812">Transmembrane</keyword>
<keyword evidence="1" id="KW-0472">Membrane</keyword>
<evidence type="ECO:0000256" key="1">
    <source>
        <dbReference type="SAM" id="Phobius"/>
    </source>
</evidence>
<keyword evidence="1" id="KW-1133">Transmembrane helix</keyword>
<proteinExistence type="predicted"/>
<evidence type="ECO:0000313" key="2">
    <source>
        <dbReference type="EMBL" id="MDX8151697.1"/>
    </source>
</evidence>
<dbReference type="InterPro" id="IPR004676">
    <property type="entry name" value="Cd-R_transporter"/>
</dbReference>
<protein>
    <submittedName>
        <fullName evidence="2">Cadmium resistance transporter</fullName>
    </submittedName>
</protein>
<evidence type="ECO:0000313" key="3">
    <source>
        <dbReference type="Proteomes" id="UP001277761"/>
    </source>
</evidence>
<feature type="transmembrane region" description="Helical" evidence="1">
    <location>
        <begin position="6"/>
        <end position="28"/>
    </location>
</feature>
<gene>
    <name evidence="2" type="ORF">SK069_08845</name>
</gene>
<accession>A0ABU4VK27</accession>
<feature type="transmembrane region" description="Helical" evidence="1">
    <location>
        <begin position="40"/>
        <end position="64"/>
    </location>
</feature>
<reference evidence="2 3" key="1">
    <citation type="submission" date="2023-11" db="EMBL/GenBank/DDBJ databases">
        <authorList>
            <person name="Xu M."/>
            <person name="Jiang T."/>
        </authorList>
    </citation>
    <scope>NUCLEOTIDE SEQUENCE [LARGE SCALE GENOMIC DNA]</scope>
    <source>
        <strain evidence="2 3">SD</strain>
    </source>
</reference>
<feature type="transmembrane region" description="Helical" evidence="1">
    <location>
        <begin position="164"/>
        <end position="186"/>
    </location>
</feature>
<dbReference type="Proteomes" id="UP001277761">
    <property type="component" value="Unassembled WGS sequence"/>
</dbReference>
<dbReference type="RefSeq" id="WP_319953851.1">
    <property type="nucleotide sequence ID" value="NZ_JAXAVX010000003.1"/>
</dbReference>
<dbReference type="Pfam" id="PF03596">
    <property type="entry name" value="Cad"/>
    <property type="match status" value="1"/>
</dbReference>
<name>A0ABU4VK27_9ACTN</name>
<feature type="transmembrane region" description="Helical" evidence="1">
    <location>
        <begin position="131"/>
        <end position="152"/>
    </location>
</feature>
<keyword evidence="3" id="KW-1185">Reference proteome</keyword>
<dbReference type="EMBL" id="JAXAVX010000003">
    <property type="protein sequence ID" value="MDX8151697.1"/>
    <property type="molecule type" value="Genomic_DNA"/>
</dbReference>